<comment type="caution">
    <text evidence="3">The sequence shown here is derived from an EMBL/GenBank/DDBJ whole genome shotgun (WGS) entry which is preliminary data.</text>
</comment>
<feature type="compositionally biased region" description="Pro residues" evidence="2">
    <location>
        <begin position="587"/>
        <end position="602"/>
    </location>
</feature>
<feature type="compositionally biased region" description="Low complexity" evidence="2">
    <location>
        <begin position="481"/>
        <end position="492"/>
    </location>
</feature>
<feature type="non-terminal residue" evidence="3">
    <location>
        <position position="1"/>
    </location>
</feature>
<dbReference type="Proteomes" id="UP000485058">
    <property type="component" value="Unassembled WGS sequence"/>
</dbReference>
<gene>
    <name evidence="3" type="ORF">HaLaN_09791</name>
</gene>
<feature type="coiled-coil region" evidence="1">
    <location>
        <begin position="106"/>
        <end position="196"/>
    </location>
</feature>
<feature type="compositionally biased region" description="Low complexity" evidence="2">
    <location>
        <begin position="603"/>
        <end position="620"/>
    </location>
</feature>
<dbReference type="EMBL" id="BLLF01000657">
    <property type="protein sequence ID" value="GFH13838.1"/>
    <property type="molecule type" value="Genomic_DNA"/>
</dbReference>
<evidence type="ECO:0000313" key="4">
    <source>
        <dbReference type="Proteomes" id="UP000485058"/>
    </source>
</evidence>
<feature type="compositionally biased region" description="Gly residues" evidence="2">
    <location>
        <begin position="361"/>
        <end position="372"/>
    </location>
</feature>
<reference evidence="3 4" key="1">
    <citation type="submission" date="2020-02" db="EMBL/GenBank/DDBJ databases">
        <title>Draft genome sequence of Haematococcus lacustris strain NIES-144.</title>
        <authorList>
            <person name="Morimoto D."/>
            <person name="Nakagawa S."/>
            <person name="Yoshida T."/>
            <person name="Sawayama S."/>
        </authorList>
    </citation>
    <scope>NUCLEOTIDE SEQUENCE [LARGE SCALE GENOMIC DNA]</scope>
    <source>
        <strain evidence="3 4">NIES-144</strain>
    </source>
</reference>
<feature type="compositionally biased region" description="Low complexity" evidence="2">
    <location>
        <begin position="722"/>
        <end position="735"/>
    </location>
</feature>
<dbReference type="AlphaFoldDB" id="A0A699Z378"/>
<keyword evidence="1" id="KW-0175">Coiled coil</keyword>
<feature type="region of interest" description="Disordered" evidence="2">
    <location>
        <begin position="361"/>
        <end position="678"/>
    </location>
</feature>
<proteinExistence type="predicted"/>
<feature type="region of interest" description="Disordered" evidence="2">
    <location>
        <begin position="230"/>
        <end position="282"/>
    </location>
</feature>
<feature type="non-terminal residue" evidence="3">
    <location>
        <position position="795"/>
    </location>
</feature>
<feature type="compositionally biased region" description="Pro residues" evidence="2">
    <location>
        <begin position="554"/>
        <end position="570"/>
    </location>
</feature>
<evidence type="ECO:0000256" key="1">
    <source>
        <dbReference type="SAM" id="Coils"/>
    </source>
</evidence>
<feature type="compositionally biased region" description="Low complexity" evidence="2">
    <location>
        <begin position="500"/>
        <end position="519"/>
    </location>
</feature>
<feature type="compositionally biased region" description="Low complexity" evidence="2">
    <location>
        <begin position="528"/>
        <end position="545"/>
    </location>
</feature>
<organism evidence="3 4">
    <name type="scientific">Haematococcus lacustris</name>
    <name type="common">Green alga</name>
    <name type="synonym">Haematococcus pluvialis</name>
    <dbReference type="NCBI Taxonomy" id="44745"/>
    <lineage>
        <taxon>Eukaryota</taxon>
        <taxon>Viridiplantae</taxon>
        <taxon>Chlorophyta</taxon>
        <taxon>core chlorophytes</taxon>
        <taxon>Chlorophyceae</taxon>
        <taxon>CS clade</taxon>
        <taxon>Chlamydomonadales</taxon>
        <taxon>Haematococcaceae</taxon>
        <taxon>Haematococcus</taxon>
    </lineage>
</organism>
<feature type="region of interest" description="Disordered" evidence="2">
    <location>
        <begin position="722"/>
        <end position="795"/>
    </location>
</feature>
<feature type="coiled-coil region" evidence="1">
    <location>
        <begin position="4"/>
        <end position="52"/>
    </location>
</feature>
<sequence>MAGARGKEERLKTMQVARMEAEARAAAHAAEAEIARMQVERLQQELAGLRDDVGRRVAAAADNAEAMLSNAAGALGMLESEAHHTRSASSQLQTTLQELASVRSAAHQAAEQAAAQLSELKAVRQEAEEGQARLASMKQRLADMESMVEEALAARATALSQLDDQHFSNQQLERDLADSRAALARAREELNALHASTAAPGGLAGLLTASGTPAARAAAAPLGQVWKAGTGQRPGLTASRTLPSAGARDWGLGSYPGTASLGSPTPKQRLTPGSAHPSSSLRHTLSVPQYPAHMAYPARPGTAALASFTSPDRGRGQAGRDGHAWALPNPGAPYPAHVAYSTQPAAQPSWVSDMGGTAVGSGLGAGSRGGGPAVPPLPAAATRALEQGEPASPIKQSEASPPPAAKTMPRPHGLLEQGSRSPTHSRPATAWGAPSSALDPPLPVPLPSALQPGGASGLPRLDHTDTLALAAYQHSVPAGTAPQQHPAAALPQAPLPPHPLLNTQQAQQDQVGQGPAQQQWLAHRDGSQHWPQPQLQQWQQEQRPQASMYQPATGPVPPLPPPPAHAPPSLAPYLEPTVASVSFSDIPHPPPLPTQLAPPPASYSPQPAAATAPTILLQPTFPQPPLVTASSHPGNPTTAAPAPYPSLPGLPSTAQSHHPAQPGTAVPPLPSTTAALTPGPGIAVALLTSGSQAGSSLPAQQLGDAPAASGWAAAAGLAVSVGGSDVMGSTLGSTLPPLPPSLSPNTGARASGPPPGLMLVQDLSSTAPPALPTQPQAAESKAMVPPSLDFVRAAQ</sequence>
<feature type="compositionally biased region" description="Basic and acidic residues" evidence="2">
    <location>
        <begin position="312"/>
        <end position="323"/>
    </location>
</feature>
<evidence type="ECO:0000256" key="2">
    <source>
        <dbReference type="SAM" id="MobiDB-lite"/>
    </source>
</evidence>
<feature type="region of interest" description="Disordered" evidence="2">
    <location>
        <begin position="304"/>
        <end position="329"/>
    </location>
</feature>
<protein>
    <submittedName>
        <fullName evidence="3">LisH domain-containing protein</fullName>
    </submittedName>
</protein>
<accession>A0A699Z378</accession>
<feature type="compositionally biased region" description="Polar residues" evidence="2">
    <location>
        <begin position="628"/>
        <end position="638"/>
    </location>
</feature>
<evidence type="ECO:0000313" key="3">
    <source>
        <dbReference type="EMBL" id="GFH13838.1"/>
    </source>
</evidence>
<name>A0A699Z378_HAELA</name>
<keyword evidence="4" id="KW-1185">Reference proteome</keyword>